<accession>A0ABU6CD30</accession>
<keyword evidence="2" id="KW-1185">Reference proteome</keyword>
<dbReference type="RefSeq" id="WP_324769485.1">
    <property type="nucleotide sequence ID" value="NZ_BAAATS010000052.1"/>
</dbReference>
<organism evidence="1 2">
    <name type="scientific">Streptomyces kunmingensis</name>
    <dbReference type="NCBI Taxonomy" id="68225"/>
    <lineage>
        <taxon>Bacteria</taxon>
        <taxon>Bacillati</taxon>
        <taxon>Actinomycetota</taxon>
        <taxon>Actinomycetes</taxon>
        <taxon>Kitasatosporales</taxon>
        <taxon>Streptomycetaceae</taxon>
        <taxon>Streptomyces</taxon>
    </lineage>
</organism>
<reference evidence="1 2" key="1">
    <citation type="submission" date="2022-10" db="EMBL/GenBank/DDBJ databases">
        <authorList>
            <person name="Xie J."/>
            <person name="Shen N."/>
        </authorList>
    </citation>
    <scope>NUCLEOTIDE SEQUENCE [LARGE SCALE GENOMIC DNA]</scope>
    <source>
        <strain evidence="1 2">DSM 41681</strain>
    </source>
</reference>
<evidence type="ECO:0000313" key="2">
    <source>
        <dbReference type="Proteomes" id="UP001352223"/>
    </source>
</evidence>
<proteinExistence type="predicted"/>
<evidence type="ECO:0000313" key="1">
    <source>
        <dbReference type="EMBL" id="MEB3962057.1"/>
    </source>
</evidence>
<gene>
    <name evidence="1" type="ORF">OKJ48_17645</name>
</gene>
<sequence>MGIAAPVQALTNEDLAGQNLYSGSACSYWETSSFKMHLWYNSGQGGSYRDFGYAVYDFNAQRPGDGHAHALNYCIFGVSSPWPGSGRHIKNNAASGENTHSKYSARVYFYSGYKKPYQTMGAYQHIDQFTAVYNENASFKWI</sequence>
<dbReference type="EMBL" id="JAOZYB010000123">
    <property type="protein sequence ID" value="MEB3962057.1"/>
    <property type="molecule type" value="Genomic_DNA"/>
</dbReference>
<protein>
    <submittedName>
        <fullName evidence="1">Uncharacterized protein</fullName>
    </submittedName>
</protein>
<dbReference type="Proteomes" id="UP001352223">
    <property type="component" value="Unassembled WGS sequence"/>
</dbReference>
<name>A0ABU6CD30_9ACTN</name>
<comment type="caution">
    <text evidence="1">The sequence shown here is derived from an EMBL/GenBank/DDBJ whole genome shotgun (WGS) entry which is preliminary data.</text>
</comment>